<feature type="signal peptide" evidence="1">
    <location>
        <begin position="1"/>
        <end position="20"/>
    </location>
</feature>
<accession>A0A7L9QE30</accession>
<dbReference type="EMBL" id="MT438867">
    <property type="protein sequence ID" value="QOL01114.1"/>
    <property type="molecule type" value="mRNA"/>
</dbReference>
<dbReference type="Gene3D" id="3.40.50.1580">
    <property type="entry name" value="Nucleoside phosphorylase domain"/>
    <property type="match status" value="1"/>
</dbReference>
<dbReference type="SUPFAM" id="SSF53167">
    <property type="entry name" value="Purine and uridine phosphorylases"/>
    <property type="match status" value="1"/>
</dbReference>
<evidence type="ECO:0000256" key="1">
    <source>
        <dbReference type="SAM" id="SignalP"/>
    </source>
</evidence>
<organism evidence="2">
    <name type="scientific">Pseudococcomyxa simplex</name>
    <dbReference type="NCBI Taxonomy" id="464287"/>
    <lineage>
        <taxon>Eukaryota</taxon>
        <taxon>Viridiplantae</taxon>
        <taxon>Chlorophyta</taxon>
        <taxon>core chlorophytes</taxon>
        <taxon>Trebouxiophyceae</taxon>
        <taxon>Chlorellales</taxon>
        <taxon>Oocystaceae</taxon>
        <taxon>Pseudococcomyxa</taxon>
    </lineage>
</organism>
<name>A0A7L9QE30_9CHLO</name>
<reference evidence="2" key="1">
    <citation type="journal article" date="2020" name="Microb. Ecol.">
        <title>The Under-explored Extracellular Proteome of Aero-Terrestrial Microalgae Provides Clues on Different Mechanisms of Desiccation Tolerance in Non-Model Organisms.</title>
        <authorList>
            <person name="Gonzalez-Hourcade M."/>
            <person name="Del Campo E.M."/>
            <person name="Casano L.M."/>
        </authorList>
    </citation>
    <scope>NUCLEOTIDE SEQUENCE</scope>
    <source>
        <strain evidence="2">SAG 216-12</strain>
    </source>
</reference>
<proteinExistence type="evidence at transcript level"/>
<dbReference type="GO" id="GO:0009116">
    <property type="term" value="P:nucleoside metabolic process"/>
    <property type="evidence" value="ECO:0007669"/>
    <property type="project" value="InterPro"/>
</dbReference>
<evidence type="ECO:0000313" key="2">
    <source>
        <dbReference type="EMBL" id="QOL01114.1"/>
    </source>
</evidence>
<feature type="chain" id="PRO_5029842838" evidence="1">
    <location>
        <begin position="21"/>
        <end position="436"/>
    </location>
</feature>
<dbReference type="AlphaFoldDB" id="A0A7L9QE30"/>
<dbReference type="InterPro" id="IPR035994">
    <property type="entry name" value="Nucleoside_phosphorylase_sf"/>
</dbReference>
<protein>
    <submittedName>
        <fullName evidence="2">Putative extracellular protein CSOL_041</fullName>
    </submittedName>
</protein>
<sequence>MNSFVLIGLMLLGIVLQSGGESLSNLTSTIETLTQDAVYLNKPAPAQCAARFQSVKPISVIMVADDGTFSGTSEAVFILGLLSNKLQAPATTNPCQQFYTGSLLGQSVVVAISGIGPEASALCSTYIAECASNVKDFIYVGTSGWSSQLGGALNAPGDCAPHGFTTQTRIGDIAVTPFSVNWQCKLASWNEQCTGYPNICTYPTEEAGPLVRSLYGQCVFSSKTAANTALADEVLAAAKTPLFAANVLKLQADFNATLLAYETTYWNLTAAGMGVNYPVLPAWTGPRLLDYTQSAEIDAQFFFSGTPWDMVARNYTALTLNLANNSTLTQYDVTAVNAEEGIGVSAALDAHNTLTGMPKIKYTFVRGASDYLYAPPLEVSPGVWEDNPAVPPTNFDTQYLFAIQTTSTLILTFFQLRCQAAGNSASTCAYTLPALP</sequence>
<keyword evidence="1" id="KW-0732">Signal</keyword>
<dbReference type="GO" id="GO:0003824">
    <property type="term" value="F:catalytic activity"/>
    <property type="evidence" value="ECO:0007669"/>
    <property type="project" value="InterPro"/>
</dbReference>